<proteinExistence type="predicted"/>
<keyword evidence="2" id="KW-1185">Reference proteome</keyword>
<organism evidence="1 2">
    <name type="scientific">Prorocentrum cordatum</name>
    <dbReference type="NCBI Taxonomy" id="2364126"/>
    <lineage>
        <taxon>Eukaryota</taxon>
        <taxon>Sar</taxon>
        <taxon>Alveolata</taxon>
        <taxon>Dinophyceae</taxon>
        <taxon>Prorocentrales</taxon>
        <taxon>Prorocentraceae</taxon>
        <taxon>Prorocentrum</taxon>
    </lineage>
</organism>
<dbReference type="Proteomes" id="UP001189429">
    <property type="component" value="Unassembled WGS sequence"/>
</dbReference>
<evidence type="ECO:0000313" key="2">
    <source>
        <dbReference type="Proteomes" id="UP001189429"/>
    </source>
</evidence>
<gene>
    <name evidence="1" type="ORF">PCOR1329_LOCUS67481</name>
</gene>
<accession>A0ABN9WHS9</accession>
<reference evidence="1" key="1">
    <citation type="submission" date="2023-10" db="EMBL/GenBank/DDBJ databases">
        <authorList>
            <person name="Chen Y."/>
            <person name="Shah S."/>
            <person name="Dougan E. K."/>
            <person name="Thang M."/>
            <person name="Chan C."/>
        </authorList>
    </citation>
    <scope>NUCLEOTIDE SEQUENCE [LARGE SCALE GENOMIC DNA]</scope>
</reference>
<evidence type="ECO:0000313" key="1">
    <source>
        <dbReference type="EMBL" id="CAK0886035.1"/>
    </source>
</evidence>
<feature type="non-terminal residue" evidence="1">
    <location>
        <position position="1"/>
    </location>
</feature>
<dbReference type="EMBL" id="CAUYUJ010018748">
    <property type="protein sequence ID" value="CAK0886035.1"/>
    <property type="molecule type" value="Genomic_DNA"/>
</dbReference>
<name>A0ABN9WHS9_9DINO</name>
<feature type="non-terminal residue" evidence="1">
    <location>
        <position position="147"/>
    </location>
</feature>
<sequence>ALPFFCRPPSAAAACVNSSELDCPRTEVAKLLDVGERAEFKIARKAIDFDPEGLNPTDTGVWKVELLRVEDAIDLQEDFSQLLHVDRPGSQERADELDDVLVHWRVRRWMCEGFPCIASSRERIAIMPGYGLVPIEAQDAPPVRISV</sequence>
<protein>
    <submittedName>
        <fullName evidence="1">Uncharacterized protein</fullName>
    </submittedName>
</protein>
<comment type="caution">
    <text evidence="1">The sequence shown here is derived from an EMBL/GenBank/DDBJ whole genome shotgun (WGS) entry which is preliminary data.</text>
</comment>